<evidence type="ECO:0000313" key="2">
    <source>
        <dbReference type="EMBL" id="PNG26794.1"/>
    </source>
</evidence>
<dbReference type="Pfam" id="PF03625">
    <property type="entry name" value="DUF302"/>
    <property type="match status" value="1"/>
</dbReference>
<evidence type="ECO:0000313" key="3">
    <source>
        <dbReference type="Proteomes" id="UP000236286"/>
    </source>
</evidence>
<organism evidence="2 3">
    <name type="scientific">Methylocella silvestris</name>
    <dbReference type="NCBI Taxonomy" id="199596"/>
    <lineage>
        <taxon>Bacteria</taxon>
        <taxon>Pseudomonadati</taxon>
        <taxon>Pseudomonadota</taxon>
        <taxon>Alphaproteobacteria</taxon>
        <taxon>Hyphomicrobiales</taxon>
        <taxon>Beijerinckiaceae</taxon>
        <taxon>Methylocella</taxon>
    </lineage>
</organism>
<proteinExistence type="predicted"/>
<dbReference type="AlphaFoldDB" id="A0A2J7TJ41"/>
<dbReference type="OrthoDB" id="121208at2"/>
<dbReference type="Gene3D" id="3.30.310.70">
    <property type="entry name" value="TT1751-like domain"/>
    <property type="match status" value="1"/>
</dbReference>
<protein>
    <recommendedName>
        <fullName evidence="1">DUF302 domain-containing protein</fullName>
    </recommendedName>
</protein>
<dbReference type="CDD" id="cd14797">
    <property type="entry name" value="DUF302"/>
    <property type="match status" value="1"/>
</dbReference>
<dbReference type="SUPFAM" id="SSF103247">
    <property type="entry name" value="TT1751-like"/>
    <property type="match status" value="1"/>
</dbReference>
<feature type="domain" description="DUF302" evidence="1">
    <location>
        <begin position="71"/>
        <end position="131"/>
    </location>
</feature>
<dbReference type="EMBL" id="PDZR01000005">
    <property type="protein sequence ID" value="PNG26794.1"/>
    <property type="molecule type" value="Genomic_DNA"/>
</dbReference>
<name>A0A2J7TJ41_METSI</name>
<accession>A0A2J7TJ41</accession>
<sequence>MPEPATTSAVIAIDHITIRSTQSFDEVRRKLEASVPQLDPGIVASLSEGDQIRAKDYGEHGPKLSIFAQRNHGALLQIAGKRRNALQYEIGNPLTASTMTRHRLAAALYAPLRVVLYEDEQGRGVFEYDRPSSFFSQFGDERVAGVGRDLDKELEAALLGAAG</sequence>
<evidence type="ECO:0000259" key="1">
    <source>
        <dbReference type="Pfam" id="PF03625"/>
    </source>
</evidence>
<dbReference type="RefSeq" id="WP_102843090.1">
    <property type="nucleotide sequence ID" value="NZ_PDZR01000005.1"/>
</dbReference>
<comment type="caution">
    <text evidence="2">The sequence shown here is derived from an EMBL/GenBank/DDBJ whole genome shotgun (WGS) entry which is preliminary data.</text>
</comment>
<dbReference type="InterPro" id="IPR035923">
    <property type="entry name" value="TT1751-like_sf"/>
</dbReference>
<reference evidence="2 3" key="1">
    <citation type="submission" date="2017-10" db="EMBL/GenBank/DDBJ databases">
        <title>Genome announcement of Methylocella silvestris TVC from permafrost.</title>
        <authorList>
            <person name="Wang J."/>
            <person name="Geng K."/>
            <person name="Ul-Haque F."/>
            <person name="Crombie A.T."/>
            <person name="Street L.E."/>
            <person name="Wookey P.A."/>
            <person name="Murrell J.C."/>
            <person name="Pratscher J."/>
        </authorList>
    </citation>
    <scope>NUCLEOTIDE SEQUENCE [LARGE SCALE GENOMIC DNA]</scope>
    <source>
        <strain evidence="2 3">TVC</strain>
    </source>
</reference>
<dbReference type="Proteomes" id="UP000236286">
    <property type="component" value="Unassembled WGS sequence"/>
</dbReference>
<gene>
    <name evidence="2" type="ORF">CR492_07140</name>
</gene>
<dbReference type="InterPro" id="IPR005180">
    <property type="entry name" value="DUF302"/>
</dbReference>